<dbReference type="EMBL" id="JARKIB010000009">
    <property type="protein sequence ID" value="KAJ7776286.1"/>
    <property type="molecule type" value="Genomic_DNA"/>
</dbReference>
<evidence type="ECO:0000256" key="1">
    <source>
        <dbReference type="SAM" id="MobiDB-lite"/>
    </source>
</evidence>
<organism evidence="2 3">
    <name type="scientific">Mycena metata</name>
    <dbReference type="NCBI Taxonomy" id="1033252"/>
    <lineage>
        <taxon>Eukaryota</taxon>
        <taxon>Fungi</taxon>
        <taxon>Dikarya</taxon>
        <taxon>Basidiomycota</taxon>
        <taxon>Agaricomycotina</taxon>
        <taxon>Agaricomycetes</taxon>
        <taxon>Agaricomycetidae</taxon>
        <taxon>Agaricales</taxon>
        <taxon>Marasmiineae</taxon>
        <taxon>Mycenaceae</taxon>
        <taxon>Mycena</taxon>
    </lineage>
</organism>
<evidence type="ECO:0000313" key="3">
    <source>
        <dbReference type="Proteomes" id="UP001215598"/>
    </source>
</evidence>
<dbReference type="Proteomes" id="UP001215598">
    <property type="component" value="Unassembled WGS sequence"/>
</dbReference>
<comment type="caution">
    <text evidence="2">The sequence shown here is derived from an EMBL/GenBank/DDBJ whole genome shotgun (WGS) entry which is preliminary data.</text>
</comment>
<accession>A0AAD7K419</accession>
<gene>
    <name evidence="2" type="ORF">B0H16DRAFT_1859177</name>
</gene>
<sequence length="224" mass="24265">MPNSERAYTTLLHRATQKYPSWDPEIAIKAGDWGRISQGKRPRLAFWRKRVRGTFNAREVDLAASVAGVHPALAQCKVAGAYNFSSGRGAVLIMENATITIIDPPGALKVLFDDPSMRGAVVVSEVHRCSSYARWLSTGGRAAIALGLSVEPPIQGIASARASARWVRHGTSGYFRSQVNTTGDRIFYPLFRLVSHSEQPMSTGIGGASNDRPSLDQGRAGSLR</sequence>
<dbReference type="AlphaFoldDB" id="A0AAD7K419"/>
<reference evidence="2" key="1">
    <citation type="submission" date="2023-03" db="EMBL/GenBank/DDBJ databases">
        <title>Massive genome expansion in bonnet fungi (Mycena s.s.) driven by repeated elements and novel gene families across ecological guilds.</title>
        <authorList>
            <consortium name="Lawrence Berkeley National Laboratory"/>
            <person name="Harder C.B."/>
            <person name="Miyauchi S."/>
            <person name="Viragh M."/>
            <person name="Kuo A."/>
            <person name="Thoen E."/>
            <person name="Andreopoulos B."/>
            <person name="Lu D."/>
            <person name="Skrede I."/>
            <person name="Drula E."/>
            <person name="Henrissat B."/>
            <person name="Morin E."/>
            <person name="Kohler A."/>
            <person name="Barry K."/>
            <person name="LaButti K."/>
            <person name="Morin E."/>
            <person name="Salamov A."/>
            <person name="Lipzen A."/>
            <person name="Mereny Z."/>
            <person name="Hegedus B."/>
            <person name="Baldrian P."/>
            <person name="Stursova M."/>
            <person name="Weitz H."/>
            <person name="Taylor A."/>
            <person name="Grigoriev I.V."/>
            <person name="Nagy L.G."/>
            <person name="Martin F."/>
            <person name="Kauserud H."/>
        </authorList>
    </citation>
    <scope>NUCLEOTIDE SEQUENCE</scope>
    <source>
        <strain evidence="2">CBHHK182m</strain>
    </source>
</reference>
<name>A0AAD7K419_9AGAR</name>
<feature type="region of interest" description="Disordered" evidence="1">
    <location>
        <begin position="201"/>
        <end position="224"/>
    </location>
</feature>
<evidence type="ECO:0000313" key="2">
    <source>
        <dbReference type="EMBL" id="KAJ7776286.1"/>
    </source>
</evidence>
<keyword evidence="3" id="KW-1185">Reference proteome</keyword>
<proteinExistence type="predicted"/>
<protein>
    <submittedName>
        <fullName evidence="2">Uncharacterized protein</fullName>
    </submittedName>
</protein>